<dbReference type="OrthoDB" id="2564822at2759"/>
<organism evidence="1 2">
    <name type="scientific">Puccinia graminis f. sp. tritici</name>
    <dbReference type="NCBI Taxonomy" id="56615"/>
    <lineage>
        <taxon>Eukaryota</taxon>
        <taxon>Fungi</taxon>
        <taxon>Dikarya</taxon>
        <taxon>Basidiomycota</taxon>
        <taxon>Pucciniomycotina</taxon>
        <taxon>Pucciniomycetes</taxon>
        <taxon>Pucciniales</taxon>
        <taxon>Pucciniaceae</taxon>
        <taxon>Puccinia</taxon>
    </lineage>
</organism>
<dbReference type="EMBL" id="VSWC01000097">
    <property type="protein sequence ID" value="KAA1088581.1"/>
    <property type="molecule type" value="Genomic_DNA"/>
</dbReference>
<name>A0A5B0NGU9_PUCGR</name>
<sequence>MIIKLQQVLKIVESTWREYCWNHLSAAYVFDYGRRVFSQTSNDQYLEQLLRTINRPTLSDFDLDSYNISVRPTRLPIYCGADGLVHLISHAPTLIDVDEFKNWVFVGKSSCHIRISPEFKRPVLDELIKSGFVLGMSSFETAFINGAQAITVTQLMRALVNAQVPEVRLNAFGMKASLCDLHHDLGAEDGPLSRWNWFDIGVYYPHEDIVLIRPAPGYSVFNTYPMFLELGRGYGSVTIKSKTLPTIDKVKIYPRIVHALKSTSTKHITSLPNNARSWHNALDSVVNKVQKLDDIYNDNVENYGGFRIECSITVSCLSRACRIAERTPYFHARHYVQP</sequence>
<dbReference type="Proteomes" id="UP000324748">
    <property type="component" value="Unassembled WGS sequence"/>
</dbReference>
<proteinExistence type="predicted"/>
<reference evidence="1 2" key="1">
    <citation type="submission" date="2019-05" db="EMBL/GenBank/DDBJ databases">
        <title>Emergence of the Ug99 lineage of the wheat stem rust pathogen through somatic hybridization.</title>
        <authorList>
            <person name="Li F."/>
            <person name="Upadhyaya N.M."/>
            <person name="Sperschneider J."/>
            <person name="Matny O."/>
            <person name="Nguyen-Phuc H."/>
            <person name="Mago R."/>
            <person name="Raley C."/>
            <person name="Miller M.E."/>
            <person name="Silverstein K.A.T."/>
            <person name="Henningsen E."/>
            <person name="Hirsch C.D."/>
            <person name="Visser B."/>
            <person name="Pretorius Z.A."/>
            <person name="Steffenson B.J."/>
            <person name="Schwessinger B."/>
            <person name="Dodds P.N."/>
            <person name="Figueroa M."/>
        </authorList>
    </citation>
    <scope>NUCLEOTIDE SEQUENCE [LARGE SCALE GENOMIC DNA]</scope>
    <source>
        <strain evidence="1">21-0</strain>
    </source>
</reference>
<keyword evidence="2" id="KW-1185">Reference proteome</keyword>
<dbReference type="PANTHER" id="PTHR34863">
    <property type="entry name" value="EXPRESSED PROTEIN"/>
    <property type="match status" value="1"/>
</dbReference>
<accession>A0A5B0NGU9</accession>
<evidence type="ECO:0000313" key="1">
    <source>
        <dbReference type="EMBL" id="KAA1088581.1"/>
    </source>
</evidence>
<gene>
    <name evidence="1" type="ORF">PGT21_000927</name>
</gene>
<dbReference type="AlphaFoldDB" id="A0A5B0NGU9"/>
<protein>
    <submittedName>
        <fullName evidence="1">Uncharacterized protein</fullName>
    </submittedName>
</protein>
<comment type="caution">
    <text evidence="1">The sequence shown here is derived from an EMBL/GenBank/DDBJ whole genome shotgun (WGS) entry which is preliminary data.</text>
</comment>
<evidence type="ECO:0000313" key="2">
    <source>
        <dbReference type="Proteomes" id="UP000324748"/>
    </source>
</evidence>
<dbReference type="PANTHER" id="PTHR34863:SF1">
    <property type="entry name" value="OTU DOMAIN-CONTAINING PROTEIN"/>
    <property type="match status" value="1"/>
</dbReference>